<protein>
    <submittedName>
        <fullName evidence="2">Uncharacterized protein</fullName>
    </submittedName>
</protein>
<reference evidence="3" key="1">
    <citation type="journal article" date="2019" name="Int. J. Syst. Evol. Microbiol.">
        <title>The Global Catalogue of Microorganisms (GCM) 10K type strain sequencing project: providing services to taxonomists for standard genome sequencing and annotation.</title>
        <authorList>
            <consortium name="The Broad Institute Genomics Platform"/>
            <consortium name="The Broad Institute Genome Sequencing Center for Infectious Disease"/>
            <person name="Wu L."/>
            <person name="Ma J."/>
        </authorList>
    </citation>
    <scope>NUCLEOTIDE SEQUENCE [LARGE SCALE GENOMIC DNA]</scope>
    <source>
        <strain evidence="3">JCM 17705</strain>
    </source>
</reference>
<evidence type="ECO:0000313" key="2">
    <source>
        <dbReference type="EMBL" id="GAA4327434.1"/>
    </source>
</evidence>
<sequence>MEDLLFANDIAYLPGIKAAVHTGSTAKVGKAVASSYTPAVTADSPAIYDLGNIQDIAYWGDANTFPQDIIALAEKSTELPSLLDWKARAAQGAMILPYERYYDEATNEWKERPITDPTIVNFFLSETTKRYYREAYTDFYWFWNVFPDLIKNDEGNKIAYIGTHEASWCRWYKMNPKGIIEKMALSSQWASGIFDDKGPYGMKLDVVNPYDWNLVESLKKNDKIKRFVYPVSYPSPGKAYYQLAPWDGIRTSGWLALAAQIPAFKKAIMENQMHIKYLIRIPTNYWPAVYPEWDSLKPEEKTAKKKLKLDEINLKLTNVENAGKSILNEVGYDVNGEKLPGWDIDVIDDKLKDGAYIEDSQEASAHLLRALGLDGTLVGSGPGRNLNAGGGSDKLIAFNMYCALLGPQRQVVDEPVYFIARYNGWYESHPFFFIKTIEASPQALDTSRKVSQQVQEQWPAKDSSTAPKN</sequence>
<proteinExistence type="predicted"/>
<organism evidence="2 3">
    <name type="scientific">Mucilaginibacter gynuensis</name>
    <dbReference type="NCBI Taxonomy" id="1302236"/>
    <lineage>
        <taxon>Bacteria</taxon>
        <taxon>Pseudomonadati</taxon>
        <taxon>Bacteroidota</taxon>
        <taxon>Sphingobacteriia</taxon>
        <taxon>Sphingobacteriales</taxon>
        <taxon>Sphingobacteriaceae</taxon>
        <taxon>Mucilaginibacter</taxon>
    </lineage>
</organism>
<comment type="caution">
    <text evidence="2">The sequence shown here is derived from an EMBL/GenBank/DDBJ whole genome shotgun (WGS) entry which is preliminary data.</text>
</comment>
<dbReference type="Proteomes" id="UP001500582">
    <property type="component" value="Unassembled WGS sequence"/>
</dbReference>
<evidence type="ECO:0000313" key="3">
    <source>
        <dbReference type="Proteomes" id="UP001500582"/>
    </source>
</evidence>
<dbReference type="RefSeq" id="WP_345212017.1">
    <property type="nucleotide sequence ID" value="NZ_BAABFT010000008.1"/>
</dbReference>
<keyword evidence="3" id="KW-1185">Reference proteome</keyword>
<feature type="region of interest" description="Disordered" evidence="1">
    <location>
        <begin position="445"/>
        <end position="469"/>
    </location>
</feature>
<accession>A0ABP8GN84</accession>
<evidence type="ECO:0000256" key="1">
    <source>
        <dbReference type="SAM" id="MobiDB-lite"/>
    </source>
</evidence>
<gene>
    <name evidence="2" type="ORF">GCM10023149_30810</name>
</gene>
<name>A0ABP8GN84_9SPHI</name>
<dbReference type="EMBL" id="BAABFT010000008">
    <property type="protein sequence ID" value="GAA4327434.1"/>
    <property type="molecule type" value="Genomic_DNA"/>
</dbReference>